<accession>A0A420AR56</accession>
<keyword evidence="2" id="KW-1185">Reference proteome</keyword>
<dbReference type="AlphaFoldDB" id="A0A420AR56"/>
<dbReference type="EMBL" id="RAPY01000004">
    <property type="protein sequence ID" value="RKE46961.1"/>
    <property type="molecule type" value="Genomic_DNA"/>
</dbReference>
<dbReference type="SUPFAM" id="SSF53271">
    <property type="entry name" value="PRTase-like"/>
    <property type="match status" value="1"/>
</dbReference>
<dbReference type="InterPro" id="IPR005946">
    <property type="entry name" value="Rib-P_diPkinase"/>
</dbReference>
<dbReference type="Pfam" id="PF14572">
    <property type="entry name" value="Pribosyl_synth"/>
    <property type="match status" value="1"/>
</dbReference>
<evidence type="ECO:0000313" key="2">
    <source>
        <dbReference type="Proteomes" id="UP000286246"/>
    </source>
</evidence>
<evidence type="ECO:0000313" key="1">
    <source>
        <dbReference type="EMBL" id="RKE46961.1"/>
    </source>
</evidence>
<reference evidence="1 2" key="1">
    <citation type="submission" date="2018-09" db="EMBL/GenBank/DDBJ databases">
        <title>Genomic Encyclopedia of Type Strains, Phase III (KMG-III): the genomes of soil and plant-associated and newly described type strains.</title>
        <authorList>
            <person name="Whitman W."/>
        </authorList>
    </citation>
    <scope>NUCLEOTIDE SEQUENCE [LARGE SCALE GENOMIC DNA]</scope>
    <source>
        <strain evidence="1 2">CECT 7938</strain>
    </source>
</reference>
<gene>
    <name evidence="1" type="ORF">DFQ12_4119</name>
</gene>
<dbReference type="PANTHER" id="PTHR10210">
    <property type="entry name" value="RIBOSE-PHOSPHATE DIPHOSPHOKINASE FAMILY MEMBER"/>
    <property type="match status" value="1"/>
</dbReference>
<organism evidence="1 2">
    <name type="scientific">Sphingobacterium detergens</name>
    <dbReference type="NCBI Taxonomy" id="1145106"/>
    <lineage>
        <taxon>Bacteria</taxon>
        <taxon>Pseudomonadati</taxon>
        <taxon>Bacteroidota</taxon>
        <taxon>Sphingobacteriia</taxon>
        <taxon>Sphingobacteriales</taxon>
        <taxon>Sphingobacteriaceae</taxon>
        <taxon>Sphingobacterium</taxon>
    </lineage>
</organism>
<sequence>MLSKKYSTRVVVKNETMIILNKHQLITEQFPNGETKVKDFDQWIKADNLLEFTYQEDGDLIRLFFVKKRLEEAGASCKLWIRYMPYSRMDRKIEGDLFTLKYVAAFINSLQFDKVYVVEPHSETTLTLLENSVAIYPALDWLPKLMEKLEFSDNDRIVFPDKGAAARYLNSGYEDACVFEKQRNPQTGRIEAMKLKTGNIVKGAKCIIVDDLCSAGGTFLWAGKILKEMGASEIYLLVTHCEPRIFKGTLLEEDSPIDLVFTTDSMMNTTHPKLNYINLTTESYV</sequence>
<dbReference type="InterPro" id="IPR029057">
    <property type="entry name" value="PRTase-like"/>
</dbReference>
<name>A0A420AR56_SPHD1</name>
<dbReference type="GO" id="GO:0006015">
    <property type="term" value="P:5-phosphoribose 1-diphosphate biosynthetic process"/>
    <property type="evidence" value="ECO:0007669"/>
    <property type="project" value="TreeGrafter"/>
</dbReference>
<keyword evidence="1" id="KW-0808">Transferase</keyword>
<proteinExistence type="predicted"/>
<dbReference type="GO" id="GO:0004749">
    <property type="term" value="F:ribose phosphate diphosphokinase activity"/>
    <property type="evidence" value="ECO:0007669"/>
    <property type="project" value="TreeGrafter"/>
</dbReference>
<dbReference type="PANTHER" id="PTHR10210:SF41">
    <property type="entry name" value="RIBOSE-PHOSPHATE PYROPHOSPHOKINASE 1, CHLOROPLASTIC"/>
    <property type="match status" value="1"/>
</dbReference>
<dbReference type="GO" id="GO:0002189">
    <property type="term" value="C:ribose phosphate diphosphokinase complex"/>
    <property type="evidence" value="ECO:0007669"/>
    <property type="project" value="TreeGrafter"/>
</dbReference>
<dbReference type="Proteomes" id="UP000286246">
    <property type="component" value="Unassembled WGS sequence"/>
</dbReference>
<comment type="caution">
    <text evidence="1">The sequence shown here is derived from an EMBL/GenBank/DDBJ whole genome shotgun (WGS) entry which is preliminary data.</text>
</comment>
<dbReference type="Gene3D" id="3.40.50.2020">
    <property type="match status" value="2"/>
</dbReference>
<dbReference type="InterPro" id="IPR000836">
    <property type="entry name" value="PRTase_dom"/>
</dbReference>
<dbReference type="GO" id="GO:0000287">
    <property type="term" value="F:magnesium ion binding"/>
    <property type="evidence" value="ECO:0007669"/>
    <property type="project" value="InterPro"/>
</dbReference>
<dbReference type="GO" id="GO:0016301">
    <property type="term" value="F:kinase activity"/>
    <property type="evidence" value="ECO:0007669"/>
    <property type="project" value="UniProtKB-KW"/>
</dbReference>
<protein>
    <submittedName>
        <fullName evidence="1">Ribose-phosphate pyrophosphokinase</fullName>
    </submittedName>
</protein>
<dbReference type="GO" id="GO:0005737">
    <property type="term" value="C:cytoplasm"/>
    <property type="evidence" value="ECO:0007669"/>
    <property type="project" value="TreeGrafter"/>
</dbReference>
<dbReference type="GO" id="GO:0006164">
    <property type="term" value="P:purine nucleotide biosynthetic process"/>
    <property type="evidence" value="ECO:0007669"/>
    <property type="project" value="TreeGrafter"/>
</dbReference>
<keyword evidence="1" id="KW-0418">Kinase</keyword>
<dbReference type="CDD" id="cd06223">
    <property type="entry name" value="PRTases_typeI"/>
    <property type="match status" value="1"/>
</dbReference>